<evidence type="ECO:0000313" key="1">
    <source>
        <dbReference type="EMBL" id="JAH08523.1"/>
    </source>
</evidence>
<protein>
    <submittedName>
        <fullName evidence="1">Uncharacterized protein</fullName>
    </submittedName>
</protein>
<name>A0A0E9PXC1_ANGAN</name>
<reference evidence="1" key="1">
    <citation type="submission" date="2014-11" db="EMBL/GenBank/DDBJ databases">
        <authorList>
            <person name="Amaro Gonzalez C."/>
        </authorList>
    </citation>
    <scope>NUCLEOTIDE SEQUENCE</scope>
</reference>
<accession>A0A0E9PXC1</accession>
<organism evidence="1">
    <name type="scientific">Anguilla anguilla</name>
    <name type="common">European freshwater eel</name>
    <name type="synonym">Muraena anguilla</name>
    <dbReference type="NCBI Taxonomy" id="7936"/>
    <lineage>
        <taxon>Eukaryota</taxon>
        <taxon>Metazoa</taxon>
        <taxon>Chordata</taxon>
        <taxon>Craniata</taxon>
        <taxon>Vertebrata</taxon>
        <taxon>Euteleostomi</taxon>
        <taxon>Actinopterygii</taxon>
        <taxon>Neopterygii</taxon>
        <taxon>Teleostei</taxon>
        <taxon>Anguilliformes</taxon>
        <taxon>Anguillidae</taxon>
        <taxon>Anguilla</taxon>
    </lineage>
</organism>
<dbReference type="EMBL" id="GBXM01100054">
    <property type="protein sequence ID" value="JAH08523.1"/>
    <property type="molecule type" value="Transcribed_RNA"/>
</dbReference>
<dbReference type="AlphaFoldDB" id="A0A0E9PXC1"/>
<proteinExistence type="predicted"/>
<reference evidence="1" key="2">
    <citation type="journal article" date="2015" name="Fish Shellfish Immunol.">
        <title>Early steps in the European eel (Anguilla anguilla)-Vibrio vulnificus interaction in the gills: Role of the RtxA13 toxin.</title>
        <authorList>
            <person name="Callol A."/>
            <person name="Pajuelo D."/>
            <person name="Ebbesson L."/>
            <person name="Teles M."/>
            <person name="MacKenzie S."/>
            <person name="Amaro C."/>
        </authorList>
    </citation>
    <scope>NUCLEOTIDE SEQUENCE</scope>
</reference>
<sequence length="23" mass="2915">MFVIFFCKRSYESNRDHMHPVRD</sequence>